<reference evidence="1" key="1">
    <citation type="submission" date="2020-10" db="EMBL/GenBank/DDBJ databases">
        <authorList>
            <person name="Castelo-Branco R."/>
            <person name="Eusebio N."/>
            <person name="Adriana R."/>
            <person name="Vieira A."/>
            <person name="Brugerolle De Fraissinette N."/>
            <person name="Rezende De Castro R."/>
            <person name="Schneider M.P."/>
            <person name="Vasconcelos V."/>
            <person name="Leao P.N."/>
        </authorList>
    </citation>
    <scope>NUCLEOTIDE SEQUENCE</scope>
    <source>
        <strain evidence="1">LEGE 11480</strain>
    </source>
</reference>
<gene>
    <name evidence="1" type="ORF">IQ266_09700</name>
</gene>
<evidence type="ECO:0000313" key="1">
    <source>
        <dbReference type="EMBL" id="MBE9030000.1"/>
    </source>
</evidence>
<evidence type="ECO:0000313" key="2">
    <source>
        <dbReference type="Proteomes" id="UP000625316"/>
    </source>
</evidence>
<keyword evidence="2" id="KW-1185">Reference proteome</keyword>
<dbReference type="InterPro" id="IPR001646">
    <property type="entry name" value="5peptide_repeat"/>
</dbReference>
<organism evidence="1 2">
    <name type="scientific">Romeriopsis navalis LEGE 11480</name>
    <dbReference type="NCBI Taxonomy" id="2777977"/>
    <lineage>
        <taxon>Bacteria</taxon>
        <taxon>Bacillati</taxon>
        <taxon>Cyanobacteriota</taxon>
        <taxon>Cyanophyceae</taxon>
        <taxon>Leptolyngbyales</taxon>
        <taxon>Leptolyngbyaceae</taxon>
        <taxon>Romeriopsis</taxon>
        <taxon>Romeriopsis navalis</taxon>
    </lineage>
</organism>
<dbReference type="Proteomes" id="UP000625316">
    <property type="component" value="Unassembled WGS sequence"/>
</dbReference>
<accession>A0A928VKH3</accession>
<protein>
    <submittedName>
        <fullName evidence="1">Pentapeptide repeat-containing protein</fullName>
    </submittedName>
</protein>
<dbReference type="Gene3D" id="2.160.20.80">
    <property type="entry name" value="E3 ubiquitin-protein ligase SopA"/>
    <property type="match status" value="1"/>
</dbReference>
<proteinExistence type="predicted"/>
<dbReference type="PANTHER" id="PTHR14136:SF17">
    <property type="entry name" value="BTB_POZ DOMAIN-CONTAINING PROTEIN KCTD9"/>
    <property type="match status" value="1"/>
</dbReference>
<sequence>MTIHHHMFAVREAPQPAESDDELQLQDYYAAGERDFSDRDLCGIEVNTDCLSYARFRRSKLKQVNLQDMDLRGVDLSEANLSRSNLNHADLRGAALNNGIFFLTSFNGANLQGADLSGASLDITDLEQANLQGANLCGAYLRGLDLSQVNLQGAYFDPKTQFDRTFDPLAAGMQQDVQTTMDDLVLHFNQLSQCATRYLGDMIVAKYWAQTQVNNRYLAALEITAANQFSYAGPAQDPANLHQLKWAQLWINRFLGSCSLIVQDLPNIAEQKNLLVVSAG</sequence>
<dbReference type="Pfam" id="PF00805">
    <property type="entry name" value="Pentapeptide"/>
    <property type="match status" value="2"/>
</dbReference>
<name>A0A928VKH3_9CYAN</name>
<dbReference type="PANTHER" id="PTHR14136">
    <property type="entry name" value="BTB_POZ DOMAIN-CONTAINING PROTEIN KCTD9"/>
    <property type="match status" value="1"/>
</dbReference>
<dbReference type="EMBL" id="JADEXQ010000026">
    <property type="protein sequence ID" value="MBE9030000.1"/>
    <property type="molecule type" value="Genomic_DNA"/>
</dbReference>
<dbReference type="SUPFAM" id="SSF141571">
    <property type="entry name" value="Pentapeptide repeat-like"/>
    <property type="match status" value="1"/>
</dbReference>
<comment type="caution">
    <text evidence="1">The sequence shown here is derived from an EMBL/GenBank/DDBJ whole genome shotgun (WGS) entry which is preliminary data.</text>
</comment>
<dbReference type="AlphaFoldDB" id="A0A928VKH3"/>
<dbReference type="InterPro" id="IPR051082">
    <property type="entry name" value="Pentapeptide-BTB/POZ_domain"/>
</dbReference>